<dbReference type="InterPro" id="IPR000238">
    <property type="entry name" value="RbfA"/>
</dbReference>
<dbReference type="AlphaFoldDB" id="A0A378JPW3"/>
<dbReference type="OrthoDB" id="307788at2"/>
<organism evidence="3 4">
    <name type="scientific">Legionella busanensis</name>
    <dbReference type="NCBI Taxonomy" id="190655"/>
    <lineage>
        <taxon>Bacteria</taxon>
        <taxon>Pseudomonadati</taxon>
        <taxon>Pseudomonadota</taxon>
        <taxon>Gammaproteobacteria</taxon>
        <taxon>Legionellales</taxon>
        <taxon>Legionellaceae</taxon>
        <taxon>Legionella</taxon>
    </lineage>
</organism>
<keyword evidence="2" id="KW-0963">Cytoplasm</keyword>
<dbReference type="InterPro" id="IPR015946">
    <property type="entry name" value="KH_dom-like_a/b"/>
</dbReference>
<dbReference type="EMBL" id="UGOD01000001">
    <property type="protein sequence ID" value="STX52751.1"/>
    <property type="molecule type" value="Genomic_DNA"/>
</dbReference>
<comment type="subcellular location">
    <subcellularLocation>
        <location evidence="2">Cytoplasm</location>
    </subcellularLocation>
</comment>
<name>A0A378JPW3_9GAMM</name>
<dbReference type="GO" id="GO:0043024">
    <property type="term" value="F:ribosomal small subunit binding"/>
    <property type="evidence" value="ECO:0007669"/>
    <property type="project" value="TreeGrafter"/>
</dbReference>
<dbReference type="PANTHER" id="PTHR33515:SF1">
    <property type="entry name" value="RIBOSOME-BINDING FACTOR A, CHLOROPLASTIC-RELATED"/>
    <property type="match status" value="1"/>
</dbReference>
<proteinExistence type="inferred from homology"/>
<keyword evidence="4" id="KW-1185">Reference proteome</keyword>
<comment type="similarity">
    <text evidence="2">Belongs to the RbfA family.</text>
</comment>
<keyword evidence="1 2" id="KW-0690">Ribosome biogenesis</keyword>
<accession>A0A378JPW3</accession>
<evidence type="ECO:0000256" key="2">
    <source>
        <dbReference type="HAMAP-Rule" id="MF_00003"/>
    </source>
</evidence>
<evidence type="ECO:0000313" key="4">
    <source>
        <dbReference type="Proteomes" id="UP000254794"/>
    </source>
</evidence>
<dbReference type="PANTHER" id="PTHR33515">
    <property type="entry name" value="RIBOSOME-BINDING FACTOR A, CHLOROPLASTIC-RELATED"/>
    <property type="match status" value="1"/>
</dbReference>
<dbReference type="GO" id="GO:0005829">
    <property type="term" value="C:cytosol"/>
    <property type="evidence" value="ECO:0007669"/>
    <property type="project" value="TreeGrafter"/>
</dbReference>
<evidence type="ECO:0000256" key="1">
    <source>
        <dbReference type="ARBA" id="ARBA00022517"/>
    </source>
</evidence>
<dbReference type="HAMAP" id="MF_00003">
    <property type="entry name" value="RbfA"/>
    <property type="match status" value="1"/>
</dbReference>
<comment type="function">
    <text evidence="2">One of several proteins that assist in the late maturation steps of the functional core of the 30S ribosomal subunit. Associates with free 30S ribosomal subunits (but not with 30S subunits that are part of 70S ribosomes or polysomes). Required for efficient processing of 16S rRNA. May interact with the 5'-terminal helix region of 16S rRNA.</text>
</comment>
<evidence type="ECO:0000313" key="3">
    <source>
        <dbReference type="EMBL" id="STX52751.1"/>
    </source>
</evidence>
<reference evidence="3 4" key="1">
    <citation type="submission" date="2018-06" db="EMBL/GenBank/DDBJ databases">
        <authorList>
            <consortium name="Pathogen Informatics"/>
            <person name="Doyle S."/>
        </authorList>
    </citation>
    <scope>NUCLEOTIDE SEQUENCE [LARGE SCALE GENOMIC DNA]</scope>
    <source>
        <strain evidence="3 4">NCTC13316</strain>
    </source>
</reference>
<dbReference type="SUPFAM" id="SSF89919">
    <property type="entry name" value="Ribosome-binding factor A, RbfA"/>
    <property type="match status" value="1"/>
</dbReference>
<protein>
    <recommendedName>
        <fullName evidence="2">Ribosome-binding factor A</fullName>
    </recommendedName>
</protein>
<dbReference type="InterPro" id="IPR020053">
    <property type="entry name" value="Ribosome-bd_factorA_CS"/>
</dbReference>
<dbReference type="Pfam" id="PF02033">
    <property type="entry name" value="RBFA"/>
    <property type="match status" value="1"/>
</dbReference>
<dbReference type="InterPro" id="IPR023799">
    <property type="entry name" value="RbfA_dom_sf"/>
</dbReference>
<dbReference type="Proteomes" id="UP000254794">
    <property type="component" value="Unassembled WGS sequence"/>
</dbReference>
<gene>
    <name evidence="2 3" type="primary">rbfA</name>
    <name evidence="3" type="ORF">NCTC13316_02874</name>
</gene>
<dbReference type="NCBIfam" id="TIGR00082">
    <property type="entry name" value="rbfA"/>
    <property type="match status" value="1"/>
</dbReference>
<dbReference type="GO" id="GO:0030490">
    <property type="term" value="P:maturation of SSU-rRNA"/>
    <property type="evidence" value="ECO:0007669"/>
    <property type="project" value="UniProtKB-UniRule"/>
</dbReference>
<dbReference type="RefSeq" id="WP_115332278.1">
    <property type="nucleotide sequence ID" value="NZ_CAAAHP010000003.1"/>
</dbReference>
<comment type="subunit">
    <text evidence="2">Monomer. Binds 30S ribosomal subunits, but not 50S ribosomal subunits or 70S ribosomes.</text>
</comment>
<sequence length="124" mass="14353">MSNNFKRTDRVAEMIQRKLSQIIQQEIKDPRMPAFVTISAVKISADLGHAKVYFTVLNSDVEQTVQILNTAASYLRTALARTIKLRTVPQLHFVYDESIEYGRRLRKLIDDVNVPRQDSDHEHE</sequence>
<dbReference type="Gene3D" id="3.30.300.20">
    <property type="match status" value="1"/>
</dbReference>
<dbReference type="PROSITE" id="PS01319">
    <property type="entry name" value="RBFA"/>
    <property type="match status" value="1"/>
</dbReference>